<accession>A0ABV8QXB9</accession>
<dbReference type="SUPFAM" id="SSF53649">
    <property type="entry name" value="Alkaline phosphatase-like"/>
    <property type="match status" value="1"/>
</dbReference>
<keyword evidence="4" id="KW-1185">Reference proteome</keyword>
<organism evidence="3 4">
    <name type="scientific">Ferruginibacter yonginensis</name>
    <dbReference type="NCBI Taxonomy" id="1310416"/>
    <lineage>
        <taxon>Bacteria</taxon>
        <taxon>Pseudomonadati</taxon>
        <taxon>Bacteroidota</taxon>
        <taxon>Chitinophagia</taxon>
        <taxon>Chitinophagales</taxon>
        <taxon>Chitinophagaceae</taxon>
        <taxon>Ferruginibacter</taxon>
    </lineage>
</organism>
<keyword evidence="2" id="KW-0732">Signal</keyword>
<dbReference type="EMBL" id="JBHSCZ010000003">
    <property type="protein sequence ID" value="MFC4263704.1"/>
    <property type="molecule type" value="Genomic_DNA"/>
</dbReference>
<dbReference type="Proteomes" id="UP001595907">
    <property type="component" value="Unassembled WGS sequence"/>
</dbReference>
<feature type="chain" id="PRO_5046084905" evidence="2">
    <location>
        <begin position="19"/>
        <end position="812"/>
    </location>
</feature>
<dbReference type="Gene3D" id="2.130.10.10">
    <property type="entry name" value="YVTN repeat-like/Quinoprotein amine dehydrogenase"/>
    <property type="match status" value="3"/>
</dbReference>
<dbReference type="InterPro" id="IPR051200">
    <property type="entry name" value="Host-pathogen_enzymatic-act"/>
</dbReference>
<proteinExistence type="predicted"/>
<evidence type="ECO:0000313" key="4">
    <source>
        <dbReference type="Proteomes" id="UP001595907"/>
    </source>
</evidence>
<protein>
    <submittedName>
        <fullName evidence="3">Bifunctional YncE family protein/alkaline phosphatase family protein</fullName>
    </submittedName>
</protein>
<dbReference type="Pfam" id="PF10282">
    <property type="entry name" value="Lactonase"/>
    <property type="match status" value="1"/>
</dbReference>
<dbReference type="InterPro" id="IPR007312">
    <property type="entry name" value="Phosphoesterase"/>
</dbReference>
<evidence type="ECO:0000256" key="1">
    <source>
        <dbReference type="ARBA" id="ARBA00022801"/>
    </source>
</evidence>
<dbReference type="Gene3D" id="3.40.720.10">
    <property type="entry name" value="Alkaline Phosphatase, subunit A"/>
    <property type="match status" value="1"/>
</dbReference>
<dbReference type="PANTHER" id="PTHR47197">
    <property type="entry name" value="PROTEIN NIRF"/>
    <property type="match status" value="1"/>
</dbReference>
<dbReference type="SUPFAM" id="SSF51004">
    <property type="entry name" value="C-terminal (heme d1) domain of cytochrome cd1-nitrite reductase"/>
    <property type="match status" value="1"/>
</dbReference>
<gene>
    <name evidence="3" type="ORF">ACFOWM_12485</name>
</gene>
<dbReference type="RefSeq" id="WP_379710642.1">
    <property type="nucleotide sequence ID" value="NZ_JBHSCZ010000003.1"/>
</dbReference>
<dbReference type="Pfam" id="PF04185">
    <property type="entry name" value="Phosphoesterase"/>
    <property type="match status" value="1"/>
</dbReference>
<keyword evidence="1" id="KW-0378">Hydrolase</keyword>
<evidence type="ECO:0000313" key="3">
    <source>
        <dbReference type="EMBL" id="MFC4263704.1"/>
    </source>
</evidence>
<dbReference type="InterPro" id="IPR015943">
    <property type="entry name" value="WD40/YVTN_repeat-like_dom_sf"/>
</dbReference>
<sequence>MKYIILLYITFFCCKAQAQTAADLKASRITLPNGWSLTPVGTSLPLGDLPLNMAVSKSGKLMAVTNNGQSTQTIQLIAVQQQKVIDEIVIPKSWYGLQFAQNEQSLYVSAGNDNRILKYAIVQNKLQLADSFLLSNNKKELVSPAGLVVDEKSETMYVVTKEDNSLYIINIATKQIIKKVSLPAEAYACVLNKQRTILYISCWGCDKVLPFDVQQQTLLSPIPVGDNPNEMLLSKNGKWLYVANANDNSVSIINTQQQKVVEVLNAALYPNAPSGSTTNGVALSADEKTLYIANADNNCLAVFDVTTIGKSFSKGFIPVGWYPTNVKVIGKKIWVTNGKGLSSSANPYGPSPIRSREAVIYQQGDTAKPIGVQYIAGLFKGTMSIINTPNAAQLATYSKAVYENTPYSKAKETNADGMFGNPIPTKVGAASPIKYVFYVIKENRTYDQILGDLKQGNGDSSLVLFGEKYTPNQHQLATSFVLLDNFYVDAEVSADGHNWSMGAYATDYLEKTWPTNYGGRGGRYDAEGNRSVANNKAGFIWDHCKRNNVTYRTYGEFADNGKANIPALQFNMCAQYEGYNMNVKDTTRFAQWKHDFDSLLAINKVPQLSTVRFGNDHTEGLRKGKPSPFAHIADNDYAVGLFIEYLSKSPIWNETAVFIVEDDAQNGADHVDAHRSTAYVAGGLVKRNFVDHTMYSTSSVLRTIELITGMPPMTQYDAAAMPMWRCFQATTTPANFTAITPNIDLNQKNTVLNQWQRLSDSYNFAKEDAVPDLEFNQLLWYAIKGDAVPFPGPKRAAFIKMNPKQDDDDDDD</sequence>
<comment type="caution">
    <text evidence="3">The sequence shown here is derived from an EMBL/GenBank/DDBJ whole genome shotgun (WGS) entry which is preliminary data.</text>
</comment>
<name>A0ABV8QXB9_9BACT</name>
<evidence type="ECO:0000256" key="2">
    <source>
        <dbReference type="SAM" id="SignalP"/>
    </source>
</evidence>
<dbReference type="PANTHER" id="PTHR47197:SF3">
    <property type="entry name" value="DIHYDRO-HEME D1 DEHYDROGENASE"/>
    <property type="match status" value="1"/>
</dbReference>
<dbReference type="InterPro" id="IPR017850">
    <property type="entry name" value="Alkaline_phosphatase_core_sf"/>
</dbReference>
<reference evidence="4" key="1">
    <citation type="journal article" date="2019" name="Int. J. Syst. Evol. Microbiol.">
        <title>The Global Catalogue of Microorganisms (GCM) 10K type strain sequencing project: providing services to taxonomists for standard genome sequencing and annotation.</title>
        <authorList>
            <consortium name="The Broad Institute Genomics Platform"/>
            <consortium name="The Broad Institute Genome Sequencing Center for Infectious Disease"/>
            <person name="Wu L."/>
            <person name="Ma J."/>
        </authorList>
    </citation>
    <scope>NUCLEOTIDE SEQUENCE [LARGE SCALE GENOMIC DNA]</scope>
    <source>
        <strain evidence="4">CECT 8289</strain>
    </source>
</reference>
<dbReference type="InterPro" id="IPR011048">
    <property type="entry name" value="Haem_d1_sf"/>
</dbReference>
<feature type="signal peptide" evidence="2">
    <location>
        <begin position="1"/>
        <end position="18"/>
    </location>
</feature>
<dbReference type="InterPro" id="IPR019405">
    <property type="entry name" value="Lactonase_7-beta_prop"/>
</dbReference>